<dbReference type="InterPro" id="IPR003386">
    <property type="entry name" value="LACT/PDAT_acylTrfase"/>
</dbReference>
<organism evidence="2">
    <name type="scientific">Craspedostauros australis</name>
    <dbReference type="NCBI Taxonomy" id="1486917"/>
    <lineage>
        <taxon>Eukaryota</taxon>
        <taxon>Sar</taxon>
        <taxon>Stramenopiles</taxon>
        <taxon>Ochrophyta</taxon>
        <taxon>Bacillariophyta</taxon>
        <taxon>Bacillariophyceae</taxon>
        <taxon>Bacillariophycidae</taxon>
        <taxon>Naviculales</taxon>
        <taxon>Naviculaceae</taxon>
        <taxon>Craspedostauros</taxon>
    </lineage>
</organism>
<gene>
    <name evidence="2" type="ORF">CAUS1442_LOCUS6712</name>
</gene>
<protein>
    <submittedName>
        <fullName evidence="2">Uncharacterized protein</fullName>
    </submittedName>
</protein>
<dbReference type="EMBL" id="HBEF01010656">
    <property type="protein sequence ID" value="CAD8334607.1"/>
    <property type="molecule type" value="Transcribed_RNA"/>
</dbReference>
<dbReference type="GO" id="GO:0008374">
    <property type="term" value="F:O-acyltransferase activity"/>
    <property type="evidence" value="ECO:0007669"/>
    <property type="project" value="InterPro"/>
</dbReference>
<feature type="region of interest" description="Disordered" evidence="1">
    <location>
        <begin position="1"/>
        <end position="75"/>
    </location>
</feature>
<sequence>MPLFVMTHSVAKVSAQAEEPSQPNTRTTGSGNASAESSASASPTQGQAQSQATQQHSRPKQQKQQQTRSTPRSLSTLESALEDAIRKFDQFQMPTVEQAIRFLSEYGAGKGPNLSSPKHVSFDERERNQKSIWHDMTRTPLPYAPDMKIYCLYGVGLDTERAYFYKRNEEHDPTAPDNSSEGGAQHQASTIPFVLDTSVDDPDHNIKSGVKYSDGDHSVPLISLGYMCADAWRRKDSGLNPSGIPIVTREYKNVNEFDSSDPMRGGPYSADHVDILGNIDMLTDFIKIVTEHEDVPDKFESNIREISQKINESGGLFKRR</sequence>
<reference evidence="2" key="1">
    <citation type="submission" date="2021-01" db="EMBL/GenBank/DDBJ databases">
        <authorList>
            <person name="Corre E."/>
            <person name="Pelletier E."/>
            <person name="Niang G."/>
            <person name="Scheremetjew M."/>
            <person name="Finn R."/>
            <person name="Kale V."/>
            <person name="Holt S."/>
            <person name="Cochrane G."/>
            <person name="Meng A."/>
            <person name="Brown T."/>
            <person name="Cohen L."/>
        </authorList>
    </citation>
    <scope>NUCLEOTIDE SEQUENCE</scope>
    <source>
        <strain evidence="2">CCMP3328</strain>
    </source>
</reference>
<evidence type="ECO:0000256" key="1">
    <source>
        <dbReference type="SAM" id="MobiDB-lite"/>
    </source>
</evidence>
<dbReference type="Pfam" id="PF02450">
    <property type="entry name" value="LCAT"/>
    <property type="match status" value="1"/>
</dbReference>
<dbReference type="PANTHER" id="PTHR11440">
    <property type="entry name" value="LECITHIN-CHOLESTEROL ACYLTRANSFERASE-RELATED"/>
    <property type="match status" value="1"/>
</dbReference>
<dbReference type="AlphaFoldDB" id="A0A7R9WTN6"/>
<evidence type="ECO:0000313" key="2">
    <source>
        <dbReference type="EMBL" id="CAD8334607.1"/>
    </source>
</evidence>
<proteinExistence type="predicted"/>
<feature type="compositionally biased region" description="Polar residues" evidence="1">
    <location>
        <begin position="19"/>
        <end position="32"/>
    </location>
</feature>
<dbReference type="GO" id="GO:0006629">
    <property type="term" value="P:lipid metabolic process"/>
    <property type="evidence" value="ECO:0007669"/>
    <property type="project" value="InterPro"/>
</dbReference>
<name>A0A7R9WTN6_9STRA</name>
<feature type="compositionally biased region" description="Low complexity" evidence="1">
    <location>
        <begin position="33"/>
        <end position="73"/>
    </location>
</feature>
<accession>A0A7R9WTN6</accession>